<name>A0A4Q9RER6_9GAMM</name>
<dbReference type="OrthoDB" id="6195299at2"/>
<dbReference type="Proteomes" id="UP000292639">
    <property type="component" value="Unassembled WGS sequence"/>
</dbReference>
<sequence length="359" mass="39108">MPIFVSRELASMRVFLRSILLGCAGLVAPLAFAAQVNGLYQVTEAVSSQQPEERAQALQRAFDTLLLRLTGSDLEGGQDELAALRKNPQPLVRQYAYEGDSLVVDFDPVATEQRLRQAGLALWGQNRPALLLWWLGRAPGNVEDDGAQLIGDGQAGAPMLREAARHRGLPLRLPLADLQEQLLATPETLTQADAGTLHDASARYDADALLAVLASERDGEWSAAWRLWLGEENTQGKVAAPSQEALADAVLLAASRFIAPHYVVAPGAAEQIVLEVSGVDVERFAELERLLGAMGATLSRMDGERLVYRLQSRPEQVRAQLRVAGLHELEHEQEPAMAEVSAEAEDEPVEEGTLMRFGW</sequence>
<dbReference type="EMBL" id="QJUP01000001">
    <property type="protein sequence ID" value="TBV00101.1"/>
    <property type="molecule type" value="Genomic_DNA"/>
</dbReference>
<organism evidence="1 2">
    <name type="scientific">Stutzerimonas kirkiae</name>
    <dbReference type="NCBI Taxonomy" id="2211392"/>
    <lineage>
        <taxon>Bacteria</taxon>
        <taxon>Pseudomonadati</taxon>
        <taxon>Pseudomonadota</taxon>
        <taxon>Gammaproteobacteria</taxon>
        <taxon>Pseudomonadales</taxon>
        <taxon>Pseudomonadaceae</taxon>
        <taxon>Stutzerimonas</taxon>
    </lineage>
</organism>
<dbReference type="AlphaFoldDB" id="A0A4Q9RER6"/>
<gene>
    <name evidence="1" type="ORF">DNJ96_02130</name>
</gene>
<comment type="caution">
    <text evidence="1">The sequence shown here is derived from an EMBL/GenBank/DDBJ whole genome shotgun (WGS) entry which is preliminary data.</text>
</comment>
<proteinExistence type="predicted"/>
<reference evidence="1 2" key="1">
    <citation type="submission" date="2018-06" db="EMBL/GenBank/DDBJ databases">
        <title>Three novel Pseudomonas species isolated from symptomatic oak.</title>
        <authorList>
            <person name="Bueno-Gonzalez V."/>
            <person name="Brady C."/>
        </authorList>
    </citation>
    <scope>NUCLEOTIDE SEQUENCE [LARGE SCALE GENOMIC DNA]</scope>
    <source>
        <strain evidence="1 2">P17C</strain>
    </source>
</reference>
<evidence type="ECO:0000313" key="2">
    <source>
        <dbReference type="Proteomes" id="UP000292639"/>
    </source>
</evidence>
<dbReference type="Pfam" id="PF09839">
    <property type="entry name" value="DUF2066"/>
    <property type="match status" value="1"/>
</dbReference>
<evidence type="ECO:0000313" key="1">
    <source>
        <dbReference type="EMBL" id="TBV00101.1"/>
    </source>
</evidence>
<keyword evidence="2" id="KW-1185">Reference proteome</keyword>
<accession>A0A4Q9RER6</accession>
<dbReference type="InterPro" id="IPR018642">
    <property type="entry name" value="DUF2066"/>
</dbReference>
<protein>
    <submittedName>
        <fullName evidence="1">DUF2066 domain-containing protein</fullName>
    </submittedName>
</protein>